<dbReference type="Proteomes" id="UP000193870">
    <property type="component" value="Unassembled WGS sequence"/>
</dbReference>
<dbReference type="STRING" id="315423.SAMN04488020_102430"/>
<gene>
    <name evidence="2" type="ORF">PAM7066_00851</name>
</gene>
<protein>
    <recommendedName>
        <fullName evidence="4">Lipoprotein</fullName>
    </recommendedName>
</protein>
<evidence type="ECO:0000256" key="1">
    <source>
        <dbReference type="SAM" id="SignalP"/>
    </source>
</evidence>
<reference evidence="2 3" key="1">
    <citation type="submission" date="2017-03" db="EMBL/GenBank/DDBJ databases">
        <authorList>
            <person name="Afonso C.L."/>
            <person name="Miller P.J."/>
            <person name="Scott M.A."/>
            <person name="Spackman E."/>
            <person name="Goraichik I."/>
            <person name="Dimitrov K.M."/>
            <person name="Suarez D.L."/>
            <person name="Swayne D.E."/>
        </authorList>
    </citation>
    <scope>NUCLEOTIDE SEQUENCE [LARGE SCALE GENOMIC DNA]</scope>
    <source>
        <strain evidence="2 3">CECT 7066</strain>
    </source>
</reference>
<evidence type="ECO:0000313" key="2">
    <source>
        <dbReference type="EMBL" id="SLN24215.1"/>
    </source>
</evidence>
<feature type="chain" id="PRO_5010991224" description="Lipoprotein" evidence="1">
    <location>
        <begin position="22"/>
        <end position="47"/>
    </location>
</feature>
<evidence type="ECO:0000313" key="3">
    <source>
        <dbReference type="Proteomes" id="UP000193870"/>
    </source>
</evidence>
<name>A0A1Y5RS62_9RHOB</name>
<dbReference type="RefSeq" id="WP_175484574.1">
    <property type="nucleotide sequence ID" value="NZ_FOPF01000002.1"/>
</dbReference>
<evidence type="ECO:0008006" key="4">
    <source>
        <dbReference type="Google" id="ProtNLM"/>
    </source>
</evidence>
<feature type="signal peptide" evidence="1">
    <location>
        <begin position="1"/>
        <end position="21"/>
    </location>
</feature>
<organism evidence="2 3">
    <name type="scientific">Palleronia marisminoris</name>
    <dbReference type="NCBI Taxonomy" id="315423"/>
    <lineage>
        <taxon>Bacteria</taxon>
        <taxon>Pseudomonadati</taxon>
        <taxon>Pseudomonadota</taxon>
        <taxon>Alphaproteobacteria</taxon>
        <taxon>Rhodobacterales</taxon>
        <taxon>Roseobacteraceae</taxon>
        <taxon>Palleronia</taxon>
    </lineage>
</organism>
<keyword evidence="3" id="KW-1185">Reference proteome</keyword>
<accession>A0A1Y5RS62</accession>
<sequence length="47" mass="4997">MSKSVKIIMGLALLTVVSACGQRNDEVVYADPAPVAPIVAEPTYSKY</sequence>
<keyword evidence="1" id="KW-0732">Signal</keyword>
<dbReference type="EMBL" id="FWFV01000002">
    <property type="protein sequence ID" value="SLN24215.1"/>
    <property type="molecule type" value="Genomic_DNA"/>
</dbReference>
<dbReference type="AlphaFoldDB" id="A0A1Y5RS62"/>
<proteinExistence type="predicted"/>
<dbReference type="PROSITE" id="PS51257">
    <property type="entry name" value="PROKAR_LIPOPROTEIN"/>
    <property type="match status" value="1"/>
</dbReference>